<dbReference type="EMBL" id="CACRXK020010129">
    <property type="protein sequence ID" value="CAB4018699.1"/>
    <property type="molecule type" value="Genomic_DNA"/>
</dbReference>
<protein>
    <submittedName>
        <fullName evidence="2">Uncharacterized protein</fullName>
    </submittedName>
</protein>
<dbReference type="OrthoDB" id="6016580at2759"/>
<feature type="non-terminal residue" evidence="2">
    <location>
        <position position="451"/>
    </location>
</feature>
<feature type="non-terminal residue" evidence="2">
    <location>
        <position position="1"/>
    </location>
</feature>
<keyword evidence="3" id="KW-1185">Reference proteome</keyword>
<evidence type="ECO:0000313" key="2">
    <source>
        <dbReference type="EMBL" id="CAB4018699.1"/>
    </source>
</evidence>
<gene>
    <name evidence="2" type="ORF">PACLA_8A033740</name>
</gene>
<organism evidence="2 3">
    <name type="scientific">Paramuricea clavata</name>
    <name type="common">Red gorgonian</name>
    <name type="synonym">Violescent sea-whip</name>
    <dbReference type="NCBI Taxonomy" id="317549"/>
    <lineage>
        <taxon>Eukaryota</taxon>
        <taxon>Metazoa</taxon>
        <taxon>Cnidaria</taxon>
        <taxon>Anthozoa</taxon>
        <taxon>Octocorallia</taxon>
        <taxon>Malacalcyonacea</taxon>
        <taxon>Plexauridae</taxon>
        <taxon>Paramuricea</taxon>
    </lineage>
</organism>
<dbReference type="Proteomes" id="UP001152795">
    <property type="component" value="Unassembled WGS sequence"/>
</dbReference>
<dbReference type="CDD" id="cd01650">
    <property type="entry name" value="RT_nLTR_like"/>
    <property type="match status" value="1"/>
</dbReference>
<dbReference type="InterPro" id="IPR000477">
    <property type="entry name" value="RT_dom"/>
</dbReference>
<proteinExistence type="predicted"/>
<name>A0A6S7INV0_PARCT</name>
<dbReference type="PANTHER" id="PTHR33332">
    <property type="entry name" value="REVERSE TRANSCRIPTASE DOMAIN-CONTAINING PROTEIN"/>
    <property type="match status" value="1"/>
</dbReference>
<feature type="region of interest" description="Disordered" evidence="1">
    <location>
        <begin position="61"/>
        <end position="84"/>
    </location>
</feature>
<evidence type="ECO:0000313" key="3">
    <source>
        <dbReference type="Proteomes" id="UP001152795"/>
    </source>
</evidence>
<feature type="compositionally biased region" description="Polar residues" evidence="1">
    <location>
        <begin position="65"/>
        <end position="76"/>
    </location>
</feature>
<comment type="caution">
    <text evidence="2">The sequence shown here is derived from an EMBL/GenBank/DDBJ whole genome shotgun (WGS) entry which is preliminary data.</text>
</comment>
<dbReference type="SUPFAM" id="SSF56672">
    <property type="entry name" value="DNA/RNA polymerases"/>
    <property type="match status" value="1"/>
</dbReference>
<dbReference type="InterPro" id="IPR043502">
    <property type="entry name" value="DNA/RNA_pol_sf"/>
</dbReference>
<dbReference type="PROSITE" id="PS50878">
    <property type="entry name" value="RT_POL"/>
    <property type="match status" value="1"/>
</dbReference>
<dbReference type="Pfam" id="PF00078">
    <property type="entry name" value="RVT_1"/>
    <property type="match status" value="1"/>
</dbReference>
<dbReference type="AlphaFoldDB" id="A0A6S7INV0"/>
<evidence type="ECO:0000256" key="1">
    <source>
        <dbReference type="SAM" id="MobiDB-lite"/>
    </source>
</evidence>
<accession>A0A6S7INV0</accession>
<reference evidence="2" key="1">
    <citation type="submission" date="2020-04" db="EMBL/GenBank/DDBJ databases">
        <authorList>
            <person name="Alioto T."/>
            <person name="Alioto T."/>
            <person name="Gomez Garrido J."/>
        </authorList>
    </citation>
    <scope>NUCLEOTIDE SEQUENCE</scope>
    <source>
        <strain evidence="2">A484AB</strain>
    </source>
</reference>
<sequence>NLCGLMNYTRFWTMHRTLQKTWSCLGPTRISNNTATLIDVILVNNRRRFIHTESIDVHLSDHNMEGNSSSTDNANSDPRKRNVTTEGHTFSFSEVKCQTVLDIIAACKTSKAPGFDNISASLIKLTSDVIIHPLTDLINTCIRLGNIPIDWKSGQLTPIFKKGQDQNNMEKSCYRPVTVLVIFDTIFEKCLYQQLYEWFEELLVRNQSAFRKHHGCDTSLLNLIENWKFNLDAKQYVGVVALDLSKAFDSLPHELLLAKLQAYGLSKSSAQLIRSFITKRRQRVKVLDKTSHWVETSRGIPQGSVLGPLFFNIFVNDLHFDVTNGEINTFADDNQLYTSHQNADRVEDTLKSDLDSILEWFHQNFLTANPKKFQSLGLAPERTDLLLWGVDDLRRDQHDDDVRPTLGRDCNLGVFKSCRKRPRNLEDNLVRSKIKRDADTEETEKFEYGKG</sequence>